<accession>A0ABR3AZN7</accession>
<dbReference type="Pfam" id="PF04516">
    <property type="entry name" value="CP2"/>
    <property type="match status" value="1"/>
</dbReference>
<dbReference type="Proteomes" id="UP001448207">
    <property type="component" value="Unassembled WGS sequence"/>
</dbReference>
<dbReference type="InterPro" id="IPR040167">
    <property type="entry name" value="TF_CP2-like"/>
</dbReference>
<proteinExistence type="predicted"/>
<dbReference type="EMBL" id="JBCLYO010000011">
    <property type="protein sequence ID" value="KAL0085051.1"/>
    <property type="molecule type" value="Genomic_DNA"/>
</dbReference>
<feature type="domain" description="Grh/CP2 DB" evidence="1">
    <location>
        <begin position="1"/>
        <end position="227"/>
    </location>
</feature>
<dbReference type="InterPro" id="IPR007604">
    <property type="entry name" value="CP2"/>
</dbReference>
<dbReference type="PANTHER" id="PTHR11037:SF20">
    <property type="entry name" value="PROTEIN GRAINYHEAD"/>
    <property type="match status" value="1"/>
</dbReference>
<organism evidence="2 3">
    <name type="scientific">Phycomyces blakesleeanus</name>
    <dbReference type="NCBI Taxonomy" id="4837"/>
    <lineage>
        <taxon>Eukaryota</taxon>
        <taxon>Fungi</taxon>
        <taxon>Fungi incertae sedis</taxon>
        <taxon>Mucoromycota</taxon>
        <taxon>Mucoromycotina</taxon>
        <taxon>Mucoromycetes</taxon>
        <taxon>Mucorales</taxon>
        <taxon>Phycomycetaceae</taxon>
        <taxon>Phycomyces</taxon>
    </lineage>
</organism>
<keyword evidence="3" id="KW-1185">Reference proteome</keyword>
<evidence type="ECO:0000313" key="2">
    <source>
        <dbReference type="EMBL" id="KAL0085051.1"/>
    </source>
</evidence>
<gene>
    <name evidence="2" type="ORF">J3Q64DRAFT_1640854</name>
</gene>
<sequence>QKTGDESLTYLNRGQLYAIRLNDTYSSAGKLTSTFALTFHNPAHRKVASNYWKFWMSQQRATHHARAVEIDLDRSVGIVKVQVSDFDRVSFEWDGSQGATLYVRLNCLSTDFSRIKGVKGIPMRAHMETKMNFSAPSPTLGYYSKPCAEDSDSQYGTYDYVESCFCKIKLFRDKVKLYYLVSISEGNHKTNPLWNIYNRRAISHSIFQSIPSSPLAEPFKDEPGHFDISDSLFTPPLLIAAPFDTTYPSYTDGFTGISLESAMRTHPDVDLLSAMNSNNLSSNSMLPCQTRALYLPSLTLNALISCLSDKLSLHPSQVSEVLCARSRRLDTNTLSGWSERRKQDEESYMPVTDSVLVQYLSDHAVMLVEWEIKPNGTVRLLLQF</sequence>
<evidence type="ECO:0000313" key="3">
    <source>
        <dbReference type="Proteomes" id="UP001448207"/>
    </source>
</evidence>
<evidence type="ECO:0000259" key="1">
    <source>
        <dbReference type="PROSITE" id="PS51968"/>
    </source>
</evidence>
<protein>
    <submittedName>
        <fullName evidence="2">CP2 transcription factor-domain-containing protein</fullName>
    </submittedName>
</protein>
<dbReference type="PANTHER" id="PTHR11037">
    <property type="entry name" value="TRANSCRIPTION FACTOR CP2"/>
    <property type="match status" value="1"/>
</dbReference>
<dbReference type="PROSITE" id="PS51968">
    <property type="entry name" value="GRH_CP2_DB"/>
    <property type="match status" value="1"/>
</dbReference>
<name>A0ABR3AZN7_PHYBL</name>
<reference evidence="2 3" key="1">
    <citation type="submission" date="2024-04" db="EMBL/GenBank/DDBJ databases">
        <title>Symmetric and asymmetric DNA N6-adenine methylation regulates different biological responses in Mucorales.</title>
        <authorList>
            <consortium name="Lawrence Berkeley National Laboratory"/>
            <person name="Lax C."/>
            <person name="Mondo S.J."/>
            <person name="Osorio-Concepcion M."/>
            <person name="Muszewska A."/>
            <person name="Corrochano-Luque M."/>
            <person name="Gutierrez G."/>
            <person name="Riley R."/>
            <person name="Lipzen A."/>
            <person name="Guo J."/>
            <person name="Hundley H."/>
            <person name="Amirebrahimi M."/>
            <person name="Ng V."/>
            <person name="Lorenzo-Gutierrez D."/>
            <person name="Binder U."/>
            <person name="Yang J."/>
            <person name="Song Y."/>
            <person name="Canovas D."/>
            <person name="Navarro E."/>
            <person name="Freitag M."/>
            <person name="Gabaldon T."/>
            <person name="Grigoriev I.V."/>
            <person name="Corrochano L.M."/>
            <person name="Nicolas F.E."/>
            <person name="Garre V."/>
        </authorList>
    </citation>
    <scope>NUCLEOTIDE SEQUENCE [LARGE SCALE GENOMIC DNA]</scope>
    <source>
        <strain evidence="2 3">L51</strain>
    </source>
</reference>
<comment type="caution">
    <text evidence="2">The sequence shown here is derived from an EMBL/GenBank/DDBJ whole genome shotgun (WGS) entry which is preliminary data.</text>
</comment>
<feature type="non-terminal residue" evidence="2">
    <location>
        <position position="1"/>
    </location>
</feature>